<protein>
    <recommendedName>
        <fullName evidence="8">tRNA-dihydrouridine synthase</fullName>
        <ecNumber evidence="8">1.3.1.-</ecNumber>
    </recommendedName>
</protein>
<keyword evidence="5" id="KW-0521">NADP</keyword>
<gene>
    <name evidence="12" type="primary">DUS2</name>
    <name evidence="12" type="ORF">A0H76_1612</name>
</gene>
<accession>A0A1X0QKM1</accession>
<dbReference type="InterPro" id="IPR013785">
    <property type="entry name" value="Aldolase_TIM"/>
</dbReference>
<dbReference type="EMBL" id="LTAI01000037">
    <property type="protein sequence ID" value="ORE00308.1"/>
    <property type="molecule type" value="Genomic_DNA"/>
</dbReference>
<feature type="binding site" evidence="10">
    <location>
        <begin position="265"/>
        <end position="266"/>
    </location>
    <ligand>
        <name>FMN</name>
        <dbReference type="ChEBI" id="CHEBI:58210"/>
    </ligand>
</feature>
<proteinExistence type="inferred from homology"/>
<dbReference type="Gene3D" id="3.20.20.70">
    <property type="entry name" value="Aldolase class I"/>
    <property type="match status" value="1"/>
</dbReference>
<keyword evidence="6" id="KW-0694">RNA-binding</keyword>
<keyword evidence="2 8" id="KW-0285">Flavoprotein</keyword>
<dbReference type="InterPro" id="IPR001269">
    <property type="entry name" value="DUS_fam"/>
</dbReference>
<feature type="active site" description="Proton donor" evidence="9">
    <location>
        <position position="133"/>
    </location>
</feature>
<evidence type="ECO:0000256" key="9">
    <source>
        <dbReference type="PIRSR" id="PIRSR006621-1"/>
    </source>
</evidence>
<evidence type="ECO:0000256" key="1">
    <source>
        <dbReference type="ARBA" id="ARBA00022555"/>
    </source>
</evidence>
<dbReference type="EC" id="1.3.1.-" evidence="8"/>
<evidence type="ECO:0000313" key="13">
    <source>
        <dbReference type="Proteomes" id="UP000192501"/>
    </source>
</evidence>
<evidence type="ECO:0000313" key="12">
    <source>
        <dbReference type="EMBL" id="ORE00308.1"/>
    </source>
</evidence>
<comment type="similarity">
    <text evidence="8">Belongs to the dus family.</text>
</comment>
<comment type="caution">
    <text evidence="12">The sequence shown here is derived from an EMBL/GenBank/DDBJ whole genome shotgun (WGS) entry which is preliminary data.</text>
</comment>
<name>A0A1X0QKM1_9MICR</name>
<keyword evidence="7 8" id="KW-0560">Oxidoreductase</keyword>
<feature type="binding site" evidence="10">
    <location>
        <position position="205"/>
    </location>
    <ligand>
        <name>FMN</name>
        <dbReference type="ChEBI" id="CHEBI:58210"/>
    </ligand>
</feature>
<sequence length="355" mass="40931">MTDKEVIKNDVLNKTCEKMREDKNLDLDNNEFKEIKFLNKTDLTLSLAPMLKVTNPPFRILIRKLCKEVELFTELIVESTVNFASRENIKSMLGEPENNTVVQLGGSNPQKLSKAVKILLEMGYDKFNLNCGCPSSKVQKGCFGAVLMKNPELVADIINEIEKDNDVIISLKTRIGVDNDDCFEFFYRFVSYIRDNTNCRRFYVHARKCLLKGLDPKANRKIPTLKYEYVYKIKEIYPDLFISLNGGITHTNITAVNNLDGCMIGRGAHEDILISNRILKKEINYSNVIKEYLEETFNLNYTKHKILVSLVNLYKGTRNSKKFKALINTLCNDKKIEITEIKVKINEFIKENEIK</sequence>
<dbReference type="InterPro" id="IPR004653">
    <property type="entry name" value="DusA"/>
</dbReference>
<feature type="binding site" evidence="10">
    <location>
        <position position="103"/>
    </location>
    <ligand>
        <name>FMN</name>
        <dbReference type="ChEBI" id="CHEBI:58210"/>
    </ligand>
</feature>
<organism evidence="12 13">
    <name type="scientific">Hepatospora eriocheir</name>
    <dbReference type="NCBI Taxonomy" id="1081669"/>
    <lineage>
        <taxon>Eukaryota</taxon>
        <taxon>Fungi</taxon>
        <taxon>Fungi incertae sedis</taxon>
        <taxon>Microsporidia</taxon>
        <taxon>Hepatosporidae</taxon>
        <taxon>Hepatospora</taxon>
    </lineage>
</organism>
<dbReference type="PANTHER" id="PTHR42907">
    <property type="entry name" value="FMN-LINKED OXIDOREDUCTASES SUPERFAMILY PROTEIN"/>
    <property type="match status" value="1"/>
</dbReference>
<keyword evidence="4 8" id="KW-0819">tRNA processing</keyword>
<dbReference type="VEuPathDB" id="MicrosporidiaDB:HERIO_934"/>
<evidence type="ECO:0000256" key="3">
    <source>
        <dbReference type="ARBA" id="ARBA00022643"/>
    </source>
</evidence>
<dbReference type="VEuPathDB" id="MicrosporidiaDB:A0H76_1612"/>
<dbReference type="Proteomes" id="UP000192501">
    <property type="component" value="Unassembled WGS sequence"/>
</dbReference>
<keyword evidence="10" id="KW-0547">Nucleotide-binding</keyword>
<dbReference type="GO" id="GO:0017150">
    <property type="term" value="F:tRNA dihydrouridine synthase activity"/>
    <property type="evidence" value="ECO:0007669"/>
    <property type="project" value="InterPro"/>
</dbReference>
<dbReference type="SUPFAM" id="SSF51395">
    <property type="entry name" value="FMN-linked oxidoreductases"/>
    <property type="match status" value="1"/>
</dbReference>
<dbReference type="NCBIfam" id="NF008774">
    <property type="entry name" value="PRK11815.1"/>
    <property type="match status" value="1"/>
</dbReference>
<reference evidence="12 13" key="1">
    <citation type="journal article" date="2017" name="Environ. Microbiol.">
        <title>Decay of the glycolytic pathway and adaptation to intranuclear parasitism within Enterocytozoonidae microsporidia.</title>
        <authorList>
            <person name="Wiredu Boakye D."/>
            <person name="Jaroenlak P."/>
            <person name="Prachumwat A."/>
            <person name="Williams T.A."/>
            <person name="Bateman K.S."/>
            <person name="Itsathitphaisarn O."/>
            <person name="Sritunyalucksana K."/>
            <person name="Paszkiewicz K.H."/>
            <person name="Moore K.A."/>
            <person name="Stentiford G.D."/>
            <person name="Williams B.A."/>
        </authorList>
    </citation>
    <scope>NUCLEOTIDE SEQUENCE [LARGE SCALE GENOMIC DNA]</scope>
    <source>
        <strain evidence="13">canceri</strain>
    </source>
</reference>
<dbReference type="GO" id="GO:0050660">
    <property type="term" value="F:flavin adenine dinucleotide binding"/>
    <property type="evidence" value="ECO:0007669"/>
    <property type="project" value="InterPro"/>
</dbReference>
<evidence type="ECO:0000256" key="2">
    <source>
        <dbReference type="ARBA" id="ARBA00022630"/>
    </source>
</evidence>
<evidence type="ECO:0000256" key="10">
    <source>
        <dbReference type="PIRSR" id="PIRSR006621-2"/>
    </source>
</evidence>
<evidence type="ECO:0000256" key="7">
    <source>
        <dbReference type="ARBA" id="ARBA00023002"/>
    </source>
</evidence>
<feature type="domain" description="DUS-like FMN-binding" evidence="11">
    <location>
        <begin position="47"/>
        <end position="293"/>
    </location>
</feature>
<feature type="binding site" evidence="10">
    <location>
        <begin position="245"/>
        <end position="247"/>
    </location>
    <ligand>
        <name>FMN</name>
        <dbReference type="ChEBI" id="CHEBI:58210"/>
    </ligand>
</feature>
<evidence type="ECO:0000259" key="11">
    <source>
        <dbReference type="Pfam" id="PF01207"/>
    </source>
</evidence>
<evidence type="ECO:0000256" key="6">
    <source>
        <dbReference type="ARBA" id="ARBA00022884"/>
    </source>
</evidence>
<evidence type="ECO:0000256" key="5">
    <source>
        <dbReference type="ARBA" id="ARBA00022857"/>
    </source>
</evidence>
<dbReference type="AlphaFoldDB" id="A0A1X0QKM1"/>
<dbReference type="Pfam" id="PF01207">
    <property type="entry name" value="Dus"/>
    <property type="match status" value="1"/>
</dbReference>
<dbReference type="PIRSF" id="PIRSF006621">
    <property type="entry name" value="Dus"/>
    <property type="match status" value="1"/>
</dbReference>
<comment type="cofactor">
    <cofactor evidence="8 10">
        <name>FMN</name>
        <dbReference type="ChEBI" id="CHEBI:58210"/>
    </cofactor>
</comment>
<dbReference type="InterPro" id="IPR035587">
    <property type="entry name" value="DUS-like_FMN-bd"/>
</dbReference>
<dbReference type="PANTHER" id="PTHR42907:SF1">
    <property type="entry name" value="FMN-LINKED OXIDOREDUCTASES SUPERFAMILY PROTEIN"/>
    <property type="match status" value="1"/>
</dbReference>
<keyword evidence="1" id="KW-0820">tRNA-binding</keyword>
<evidence type="ECO:0000256" key="8">
    <source>
        <dbReference type="PIRNR" id="PIRNR006621"/>
    </source>
</evidence>
<keyword evidence="3 8" id="KW-0288">FMN</keyword>
<dbReference type="CDD" id="cd02801">
    <property type="entry name" value="DUS_like_FMN"/>
    <property type="match status" value="1"/>
</dbReference>
<feature type="binding site" evidence="10">
    <location>
        <position position="172"/>
    </location>
    <ligand>
        <name>FMN</name>
        <dbReference type="ChEBI" id="CHEBI:58210"/>
    </ligand>
</feature>
<comment type="function">
    <text evidence="8">Catalyzes the synthesis of dihydrouridine, a modified base found in the D-loop of most tRNAs.</text>
</comment>
<dbReference type="GO" id="GO:0000049">
    <property type="term" value="F:tRNA binding"/>
    <property type="evidence" value="ECO:0007669"/>
    <property type="project" value="UniProtKB-KW"/>
</dbReference>
<evidence type="ECO:0000256" key="4">
    <source>
        <dbReference type="ARBA" id="ARBA00022694"/>
    </source>
</evidence>